<feature type="transmembrane region" description="Helical" evidence="1">
    <location>
        <begin position="107"/>
        <end position="133"/>
    </location>
</feature>
<dbReference type="EMBL" id="JACBZF010000002">
    <property type="protein sequence ID" value="NYH94782.1"/>
    <property type="molecule type" value="Genomic_DNA"/>
</dbReference>
<feature type="transmembrane region" description="Helical" evidence="1">
    <location>
        <begin position="218"/>
        <end position="237"/>
    </location>
</feature>
<accession>A0A7Y9XUK0</accession>
<keyword evidence="1" id="KW-0472">Membrane</keyword>
<feature type="transmembrane region" description="Helical" evidence="1">
    <location>
        <begin position="32"/>
        <end position="49"/>
    </location>
</feature>
<comment type="caution">
    <text evidence="2">The sequence shown here is derived from an EMBL/GenBank/DDBJ whole genome shotgun (WGS) entry which is preliminary data.</text>
</comment>
<protein>
    <submittedName>
        <fullName evidence="2">ZIP family zinc transporter</fullName>
    </submittedName>
</protein>
<feature type="transmembrane region" description="Helical" evidence="1">
    <location>
        <begin position="187"/>
        <end position="206"/>
    </location>
</feature>
<evidence type="ECO:0000313" key="2">
    <source>
        <dbReference type="EMBL" id="NYH94782.1"/>
    </source>
</evidence>
<gene>
    <name evidence="2" type="ORF">FHS75_001101</name>
</gene>
<organism evidence="2 3">
    <name type="scientific">Novosphingobium marinum</name>
    <dbReference type="NCBI Taxonomy" id="1514948"/>
    <lineage>
        <taxon>Bacteria</taxon>
        <taxon>Pseudomonadati</taxon>
        <taxon>Pseudomonadota</taxon>
        <taxon>Alphaproteobacteria</taxon>
        <taxon>Sphingomonadales</taxon>
        <taxon>Sphingomonadaceae</taxon>
        <taxon>Novosphingobium</taxon>
    </lineage>
</organism>
<sequence>MLMMLIVVVVVSSALLIGAAWGIWGNMSERLEGFLIAVAGGALVLSLVSELVEPAIAQSSLHVATGGVAAGAVVFALVDYLIDEKWGPDSGGGLLAAITLDGIPENLALGVALIGTGPAGVAALAGSIFLSNLPEAAGGAKEMASSDSGSRDARSKWRIMAIWGATAAILSLAAIAGNLLLAGVGEGWLAFIRCFAAGAVVASLSTEVFPTAFRKDHHLAGIATALGLVLAFILGQIGGG</sequence>
<reference evidence="2 3" key="1">
    <citation type="submission" date="2020-07" db="EMBL/GenBank/DDBJ databases">
        <title>Genomic Encyclopedia of Type Strains, Phase IV (KMG-IV): sequencing the most valuable type-strain genomes for metagenomic binning, comparative biology and taxonomic classification.</title>
        <authorList>
            <person name="Goeker M."/>
        </authorList>
    </citation>
    <scope>NUCLEOTIDE SEQUENCE [LARGE SCALE GENOMIC DNA]</scope>
    <source>
        <strain evidence="2 3">DSM 29043</strain>
    </source>
</reference>
<evidence type="ECO:0000256" key="1">
    <source>
        <dbReference type="SAM" id="Phobius"/>
    </source>
</evidence>
<name>A0A7Y9XUK0_9SPHN</name>
<evidence type="ECO:0000313" key="3">
    <source>
        <dbReference type="Proteomes" id="UP000522081"/>
    </source>
</evidence>
<dbReference type="AlphaFoldDB" id="A0A7Y9XUK0"/>
<keyword evidence="1" id="KW-1133">Transmembrane helix</keyword>
<dbReference type="Proteomes" id="UP000522081">
    <property type="component" value="Unassembled WGS sequence"/>
</dbReference>
<keyword evidence="3" id="KW-1185">Reference proteome</keyword>
<proteinExistence type="predicted"/>
<feature type="transmembrane region" description="Helical" evidence="1">
    <location>
        <begin position="160"/>
        <end position="181"/>
    </location>
</feature>
<keyword evidence="1" id="KW-0812">Transmembrane</keyword>
<feature type="transmembrane region" description="Helical" evidence="1">
    <location>
        <begin position="61"/>
        <end position="82"/>
    </location>
</feature>